<evidence type="ECO:0000256" key="11">
    <source>
        <dbReference type="HAMAP-Rule" id="MF_00109"/>
    </source>
</evidence>
<evidence type="ECO:0000256" key="9">
    <source>
        <dbReference type="ARBA" id="ARBA00023141"/>
    </source>
</evidence>
<keyword evidence="8 11" id="KW-0067">ATP-binding</keyword>
<dbReference type="Pfam" id="PF01202">
    <property type="entry name" value="SKI"/>
    <property type="match status" value="1"/>
</dbReference>
<dbReference type="AlphaFoldDB" id="A0AAU8U2U4"/>
<dbReference type="EMBL" id="CP014164">
    <property type="protein sequence ID" value="AMC00749.1"/>
    <property type="molecule type" value="Genomic_DNA"/>
</dbReference>
<dbReference type="SUPFAM" id="SSF52540">
    <property type="entry name" value="P-loop containing nucleoside triphosphate hydrolases"/>
    <property type="match status" value="1"/>
</dbReference>
<accession>A0AAU8U2U4</accession>
<evidence type="ECO:0000256" key="3">
    <source>
        <dbReference type="ARBA" id="ARBA00012154"/>
    </source>
</evidence>
<comment type="similarity">
    <text evidence="2 11">Belongs to the shikimate kinase family.</text>
</comment>
<comment type="subunit">
    <text evidence="11">Monomer.</text>
</comment>
<keyword evidence="4 11" id="KW-0028">Amino-acid biosynthesis</keyword>
<dbReference type="PRINTS" id="PR01100">
    <property type="entry name" value="SHIKIMTKNASE"/>
</dbReference>
<dbReference type="KEGG" id="avs:AWM76_03810"/>
<feature type="binding site" evidence="11">
    <location>
        <position position="32"/>
    </location>
    <ligand>
        <name>substrate</name>
    </ligand>
</feature>
<feature type="binding site" evidence="11">
    <location>
        <position position="81"/>
    </location>
    <ligand>
        <name>substrate</name>
    </ligand>
</feature>
<feature type="binding site" evidence="11">
    <location>
        <position position="123"/>
    </location>
    <ligand>
        <name>ATP</name>
        <dbReference type="ChEBI" id="CHEBI:30616"/>
    </ligand>
</feature>
<dbReference type="PANTHER" id="PTHR21087">
    <property type="entry name" value="SHIKIMATE KINASE"/>
    <property type="match status" value="1"/>
</dbReference>
<dbReference type="GO" id="GO:0009073">
    <property type="term" value="P:aromatic amino acid family biosynthetic process"/>
    <property type="evidence" value="ECO:0007669"/>
    <property type="project" value="UniProtKB-KW"/>
</dbReference>
<feature type="binding site" evidence="11">
    <location>
        <begin position="10"/>
        <end position="15"/>
    </location>
    <ligand>
        <name>ATP</name>
        <dbReference type="ChEBI" id="CHEBI:30616"/>
    </ligand>
</feature>
<evidence type="ECO:0000256" key="10">
    <source>
        <dbReference type="ARBA" id="ARBA00048567"/>
    </source>
</evidence>
<evidence type="ECO:0000256" key="2">
    <source>
        <dbReference type="ARBA" id="ARBA00006997"/>
    </source>
</evidence>
<dbReference type="InterPro" id="IPR031322">
    <property type="entry name" value="Shikimate/glucono_kinase"/>
</dbReference>
<organism evidence="12 13">
    <name type="scientific">Aerococcus viridans</name>
    <dbReference type="NCBI Taxonomy" id="1377"/>
    <lineage>
        <taxon>Bacteria</taxon>
        <taxon>Bacillati</taxon>
        <taxon>Bacillota</taxon>
        <taxon>Bacilli</taxon>
        <taxon>Lactobacillales</taxon>
        <taxon>Aerococcaceae</taxon>
        <taxon>Aerococcus</taxon>
    </lineage>
</organism>
<keyword evidence="11" id="KW-0479">Metal-binding</keyword>
<dbReference type="InterPro" id="IPR027417">
    <property type="entry name" value="P-loop_NTPase"/>
</dbReference>
<dbReference type="PROSITE" id="PS01128">
    <property type="entry name" value="SHIKIMATE_KINASE"/>
    <property type="match status" value="1"/>
</dbReference>
<dbReference type="InterPro" id="IPR023000">
    <property type="entry name" value="Shikimate_kinase_CS"/>
</dbReference>
<evidence type="ECO:0000256" key="6">
    <source>
        <dbReference type="ARBA" id="ARBA00022741"/>
    </source>
</evidence>
<evidence type="ECO:0000313" key="13">
    <source>
        <dbReference type="Proteomes" id="UP000066986"/>
    </source>
</evidence>
<comment type="caution">
    <text evidence="11">Lacks conserved residue(s) required for the propagation of feature annotation.</text>
</comment>
<comment type="function">
    <text evidence="11">Catalyzes the specific phosphorylation of the 3-hydroxyl group of shikimic acid using ATP as a cosubstrate.</text>
</comment>
<feature type="binding site" evidence="11">
    <location>
        <position position="141"/>
    </location>
    <ligand>
        <name>substrate</name>
    </ligand>
</feature>
<comment type="catalytic activity">
    <reaction evidence="10 11">
        <text>shikimate + ATP = 3-phosphoshikimate + ADP + H(+)</text>
        <dbReference type="Rhea" id="RHEA:13121"/>
        <dbReference type="ChEBI" id="CHEBI:15378"/>
        <dbReference type="ChEBI" id="CHEBI:30616"/>
        <dbReference type="ChEBI" id="CHEBI:36208"/>
        <dbReference type="ChEBI" id="CHEBI:145989"/>
        <dbReference type="ChEBI" id="CHEBI:456216"/>
        <dbReference type="EC" id="2.7.1.71"/>
    </reaction>
</comment>
<keyword evidence="7 11" id="KW-0418">Kinase</keyword>
<proteinExistence type="inferred from homology"/>
<evidence type="ECO:0000256" key="1">
    <source>
        <dbReference type="ARBA" id="ARBA00004842"/>
    </source>
</evidence>
<dbReference type="Gene3D" id="3.40.50.300">
    <property type="entry name" value="P-loop containing nucleotide triphosphate hydrolases"/>
    <property type="match status" value="1"/>
</dbReference>
<dbReference type="PANTHER" id="PTHR21087:SF16">
    <property type="entry name" value="SHIKIMATE KINASE 1, CHLOROPLASTIC"/>
    <property type="match status" value="1"/>
</dbReference>
<keyword evidence="6 11" id="KW-0547">Nucleotide-binding</keyword>
<dbReference type="GO" id="GO:0008652">
    <property type="term" value="P:amino acid biosynthetic process"/>
    <property type="evidence" value="ECO:0007669"/>
    <property type="project" value="UniProtKB-KW"/>
</dbReference>
<evidence type="ECO:0000256" key="4">
    <source>
        <dbReference type="ARBA" id="ARBA00022605"/>
    </source>
</evidence>
<sequence length="174" mass="19494">MPIILTGFMGVGKTTVGCILANKLGVPFVDMDLYIETCRGQTIAEIFEQIGESGFRLLEFQILTELLEAEENAALVISTGGGIVETAECRQLLAQHEKVFYLQDTFETSWQRINRGGPGNNDRPLVNANSKSQMAAKYERRIPLYEEASNYLLDVRQTDAHETAEVIRKMCETE</sequence>
<dbReference type="EC" id="2.7.1.71" evidence="3 11"/>
<dbReference type="InterPro" id="IPR000623">
    <property type="entry name" value="Shikimate_kinase/TSH1"/>
</dbReference>
<keyword evidence="9 11" id="KW-0057">Aromatic amino acid biosynthesis</keyword>
<dbReference type="RefSeq" id="WP_003143447.1">
    <property type="nucleotide sequence ID" value="NZ_CP014164.1"/>
</dbReference>
<keyword evidence="5 11" id="KW-0808">Transferase</keyword>
<keyword evidence="11" id="KW-0460">Magnesium</keyword>
<dbReference type="GO" id="GO:0005524">
    <property type="term" value="F:ATP binding"/>
    <property type="evidence" value="ECO:0007669"/>
    <property type="project" value="UniProtKB-UniRule"/>
</dbReference>
<evidence type="ECO:0000256" key="7">
    <source>
        <dbReference type="ARBA" id="ARBA00022777"/>
    </source>
</evidence>
<dbReference type="CDD" id="cd00464">
    <property type="entry name" value="SK"/>
    <property type="match status" value="1"/>
</dbReference>
<evidence type="ECO:0000256" key="5">
    <source>
        <dbReference type="ARBA" id="ARBA00022679"/>
    </source>
</evidence>
<dbReference type="HAMAP" id="MF_00109">
    <property type="entry name" value="Shikimate_kinase"/>
    <property type="match status" value="1"/>
</dbReference>
<dbReference type="GO" id="GO:0009423">
    <property type="term" value="P:chorismate biosynthetic process"/>
    <property type="evidence" value="ECO:0007669"/>
    <property type="project" value="UniProtKB-UniRule"/>
</dbReference>
<feature type="binding site" evidence="11">
    <location>
        <position position="14"/>
    </location>
    <ligand>
        <name>Mg(2+)</name>
        <dbReference type="ChEBI" id="CHEBI:18420"/>
    </ligand>
</feature>
<reference evidence="13" key="2">
    <citation type="submission" date="2016-01" db="EMBL/GenBank/DDBJ databases">
        <title>Six Aerococcus type strain genome sequencing and assembly using PacBio and Illumina Hiseq.</title>
        <authorList>
            <person name="Carkaci D."/>
            <person name="Dargis R."/>
            <person name="Nielsen X.C."/>
            <person name="Skovgaard O."/>
            <person name="Fuursted K."/>
            <person name="Christensen J.J."/>
        </authorList>
    </citation>
    <scope>NUCLEOTIDE SEQUENCE [LARGE SCALE GENOMIC DNA]</scope>
    <source>
        <strain evidence="13">CCUG4311</strain>
    </source>
</reference>
<name>A0AAU8U2U4_9LACT</name>
<protein>
    <recommendedName>
        <fullName evidence="3 11">Shikimate kinase</fullName>
        <shortName evidence="11">SK</shortName>
        <ecNumber evidence="3 11">2.7.1.71</ecNumber>
    </recommendedName>
</protein>
<dbReference type="Proteomes" id="UP000066986">
    <property type="component" value="Chromosome"/>
</dbReference>
<dbReference type="GO" id="GO:0004765">
    <property type="term" value="F:shikimate kinase activity"/>
    <property type="evidence" value="ECO:0007669"/>
    <property type="project" value="UniProtKB-UniRule"/>
</dbReference>
<keyword evidence="11" id="KW-0963">Cytoplasm</keyword>
<comment type="subcellular location">
    <subcellularLocation>
        <location evidence="11">Cytoplasm</location>
    </subcellularLocation>
</comment>
<comment type="cofactor">
    <cofactor evidence="11">
        <name>Mg(2+)</name>
        <dbReference type="ChEBI" id="CHEBI:18420"/>
    </cofactor>
    <text evidence="11">Binds 1 Mg(2+) ion per subunit.</text>
</comment>
<comment type="pathway">
    <text evidence="1 11">Metabolic intermediate biosynthesis; chorismate biosynthesis; chorismate from D-erythrose 4-phosphate and phosphoenolpyruvate: step 5/7.</text>
</comment>
<dbReference type="GO" id="GO:0005829">
    <property type="term" value="C:cytosol"/>
    <property type="evidence" value="ECO:0007669"/>
    <property type="project" value="TreeGrafter"/>
</dbReference>
<reference evidence="12 13" key="1">
    <citation type="journal article" date="2016" name="Genome Announc.">
        <title>Complete Genome Sequences of Aerococcus christensenii CCUG 28831T, Aerococcus sanguinicola CCUG 43001T, Aerococcus urinae CCUG 36881T, Aerococcus urinaeequi CCUG 28094T, Aerococcus urinaehominis CCUG 42038 BT, and Aerococcus viridans CCUG 4311T.</title>
        <authorList>
            <person name="Carkaci D."/>
            <person name="Dargis R."/>
            <person name="Nielsen X.C."/>
            <person name="Skovgaard O."/>
            <person name="Fuursted K."/>
            <person name="Christensen J.J."/>
        </authorList>
    </citation>
    <scope>NUCLEOTIDE SEQUENCE [LARGE SCALE GENOMIC DNA]</scope>
    <source>
        <strain evidence="12 13">CCUG4311</strain>
    </source>
</reference>
<feature type="binding site" evidence="11">
    <location>
        <position position="56"/>
    </location>
    <ligand>
        <name>substrate</name>
    </ligand>
</feature>
<dbReference type="GO" id="GO:0000287">
    <property type="term" value="F:magnesium ion binding"/>
    <property type="evidence" value="ECO:0007669"/>
    <property type="project" value="UniProtKB-UniRule"/>
</dbReference>
<dbReference type="GeneID" id="32030039"/>
<evidence type="ECO:0000256" key="8">
    <source>
        <dbReference type="ARBA" id="ARBA00022840"/>
    </source>
</evidence>
<evidence type="ECO:0000313" key="12">
    <source>
        <dbReference type="EMBL" id="AMC00749.1"/>
    </source>
</evidence>
<gene>
    <name evidence="11" type="primary">aroK</name>
    <name evidence="12" type="ORF">AWM76_03810</name>
</gene>